<gene>
    <name evidence="1" type="ORF">M595_2428</name>
</gene>
<proteinExistence type="predicted"/>
<accession>U7QJY2</accession>
<dbReference type="Proteomes" id="UP000017127">
    <property type="component" value="Unassembled WGS sequence"/>
</dbReference>
<dbReference type="EMBL" id="AUZM01000020">
    <property type="protein sequence ID" value="ERT07577.1"/>
    <property type="molecule type" value="Genomic_DNA"/>
</dbReference>
<dbReference type="AlphaFoldDB" id="U7QJY2"/>
<reference evidence="1 2" key="1">
    <citation type="journal article" date="2013" name="Front. Microbiol.">
        <title>Comparative genomic analyses of the cyanobacterium, Lyngbya aestuarii BL J, a powerful hydrogen producer.</title>
        <authorList>
            <person name="Kothari A."/>
            <person name="Vaughn M."/>
            <person name="Garcia-Pichel F."/>
        </authorList>
    </citation>
    <scope>NUCLEOTIDE SEQUENCE [LARGE SCALE GENOMIC DNA]</scope>
    <source>
        <strain evidence="1 2">BL J</strain>
    </source>
</reference>
<keyword evidence="2" id="KW-1185">Reference proteome</keyword>
<protein>
    <submittedName>
        <fullName evidence="1">Uncharacterized protein</fullName>
    </submittedName>
</protein>
<sequence>MERTGERVIRNSKAQFSRNARPLNNHFLILYLRSQTPK</sequence>
<organism evidence="1 2">
    <name type="scientific">Lyngbya aestuarii BL J</name>
    <dbReference type="NCBI Taxonomy" id="1348334"/>
    <lineage>
        <taxon>Bacteria</taxon>
        <taxon>Bacillati</taxon>
        <taxon>Cyanobacteriota</taxon>
        <taxon>Cyanophyceae</taxon>
        <taxon>Oscillatoriophycideae</taxon>
        <taxon>Oscillatoriales</taxon>
        <taxon>Microcoleaceae</taxon>
        <taxon>Lyngbya</taxon>
    </lineage>
</organism>
<evidence type="ECO:0000313" key="1">
    <source>
        <dbReference type="EMBL" id="ERT07577.1"/>
    </source>
</evidence>
<evidence type="ECO:0000313" key="2">
    <source>
        <dbReference type="Proteomes" id="UP000017127"/>
    </source>
</evidence>
<name>U7QJY2_9CYAN</name>
<comment type="caution">
    <text evidence="1">The sequence shown here is derived from an EMBL/GenBank/DDBJ whole genome shotgun (WGS) entry which is preliminary data.</text>
</comment>